<dbReference type="OrthoDB" id="9812661at2"/>
<reference evidence="17 18" key="1">
    <citation type="submission" date="2019-02" db="EMBL/GenBank/DDBJ databases">
        <title>Isolation and identification of novel species under the genus Muribaculum.</title>
        <authorList>
            <person name="Miyake S."/>
            <person name="Ding Y."/>
            <person name="Low A."/>
            <person name="Soh M."/>
            <person name="Seedorf H."/>
        </authorList>
    </citation>
    <scope>NUCLEOTIDE SEQUENCE [LARGE SCALE GENOMIC DNA]</scope>
    <source>
        <strain evidence="17 18">TLL-A4</strain>
    </source>
</reference>
<evidence type="ECO:0000256" key="5">
    <source>
        <dbReference type="ARBA" id="ARBA00022960"/>
    </source>
</evidence>
<feature type="transmembrane region" description="Helical" evidence="16">
    <location>
        <begin position="310"/>
        <end position="336"/>
    </location>
</feature>
<feature type="transmembrane region" description="Helical" evidence="16">
    <location>
        <begin position="62"/>
        <end position="80"/>
    </location>
</feature>
<dbReference type="GO" id="GO:0009252">
    <property type="term" value="P:peptidoglycan biosynthetic process"/>
    <property type="evidence" value="ECO:0007669"/>
    <property type="project" value="UniProtKB-KW"/>
</dbReference>
<evidence type="ECO:0000256" key="9">
    <source>
        <dbReference type="ARBA" id="ARBA00032370"/>
    </source>
</evidence>
<feature type="transmembrane region" description="Helical" evidence="16">
    <location>
        <begin position="31"/>
        <end position="50"/>
    </location>
</feature>
<accession>A0A4P7VR67</accession>
<feature type="transmembrane region" description="Helical" evidence="16">
    <location>
        <begin position="205"/>
        <end position="224"/>
    </location>
</feature>
<feature type="transmembrane region" description="Helical" evidence="16">
    <location>
        <begin position="391"/>
        <end position="411"/>
    </location>
</feature>
<dbReference type="InterPro" id="IPR001182">
    <property type="entry name" value="FtsW/RodA"/>
</dbReference>
<evidence type="ECO:0000256" key="7">
    <source>
        <dbReference type="ARBA" id="ARBA00022989"/>
    </source>
</evidence>
<evidence type="ECO:0000256" key="12">
    <source>
        <dbReference type="ARBA" id="ARBA00041185"/>
    </source>
</evidence>
<dbReference type="Pfam" id="PF01098">
    <property type="entry name" value="FTSW_RODA_SPOVE"/>
    <property type="match status" value="1"/>
</dbReference>
<feature type="transmembrane region" description="Helical" evidence="16">
    <location>
        <begin position="154"/>
        <end position="174"/>
    </location>
</feature>
<evidence type="ECO:0000256" key="4">
    <source>
        <dbReference type="ARBA" id="ARBA00022692"/>
    </source>
</evidence>
<gene>
    <name evidence="17" type="ORF">E7746_13520</name>
</gene>
<feature type="transmembrane region" description="Helical" evidence="16">
    <location>
        <begin position="87"/>
        <end position="108"/>
    </location>
</feature>
<keyword evidence="7 16" id="KW-1133">Transmembrane helix</keyword>
<dbReference type="GO" id="GO:0008955">
    <property type="term" value="F:peptidoglycan glycosyltransferase activity"/>
    <property type="evidence" value="ECO:0007669"/>
    <property type="project" value="UniProtKB-EC"/>
</dbReference>
<evidence type="ECO:0000256" key="15">
    <source>
        <dbReference type="ARBA" id="ARBA00049902"/>
    </source>
</evidence>
<dbReference type="EC" id="2.4.99.28" evidence="14"/>
<dbReference type="GO" id="GO:0005886">
    <property type="term" value="C:plasma membrane"/>
    <property type="evidence" value="ECO:0007669"/>
    <property type="project" value="TreeGrafter"/>
</dbReference>
<dbReference type="GO" id="GO:0008360">
    <property type="term" value="P:regulation of cell shape"/>
    <property type="evidence" value="ECO:0007669"/>
    <property type="project" value="UniProtKB-KW"/>
</dbReference>
<comment type="similarity">
    <text evidence="11">Belongs to the SEDS family. FtsW subfamily.</text>
</comment>
<comment type="subcellular location">
    <subcellularLocation>
        <location evidence="1">Membrane</location>
        <topology evidence="1">Multi-pass membrane protein</topology>
    </subcellularLocation>
</comment>
<dbReference type="PANTHER" id="PTHR30474:SF2">
    <property type="entry name" value="PEPTIDOGLYCAN GLYCOSYLTRANSFERASE FTSW-RELATED"/>
    <property type="match status" value="1"/>
</dbReference>
<keyword evidence="4 16" id="KW-0812">Transmembrane</keyword>
<name>A0A4P7VR67_9BACT</name>
<evidence type="ECO:0000256" key="1">
    <source>
        <dbReference type="ARBA" id="ARBA00004141"/>
    </source>
</evidence>
<evidence type="ECO:0000256" key="11">
    <source>
        <dbReference type="ARBA" id="ARBA00038053"/>
    </source>
</evidence>
<dbReference type="PANTHER" id="PTHR30474">
    <property type="entry name" value="CELL CYCLE PROTEIN"/>
    <property type="match status" value="1"/>
</dbReference>
<keyword evidence="5" id="KW-0133">Cell shape</keyword>
<keyword evidence="8 16" id="KW-0472">Membrane</keyword>
<proteinExistence type="inferred from homology"/>
<evidence type="ECO:0000256" key="10">
    <source>
        <dbReference type="ARBA" id="ARBA00033270"/>
    </source>
</evidence>
<evidence type="ECO:0000256" key="13">
    <source>
        <dbReference type="ARBA" id="ARBA00041418"/>
    </source>
</evidence>
<evidence type="ECO:0000256" key="2">
    <source>
        <dbReference type="ARBA" id="ARBA00022676"/>
    </source>
</evidence>
<feature type="transmembrane region" description="Helical" evidence="16">
    <location>
        <begin position="180"/>
        <end position="198"/>
    </location>
</feature>
<organism evidence="17 18">
    <name type="scientific">Muribaculum gordoncarteri</name>
    <dbReference type="NCBI Taxonomy" id="2530390"/>
    <lineage>
        <taxon>Bacteria</taxon>
        <taxon>Pseudomonadati</taxon>
        <taxon>Bacteroidota</taxon>
        <taxon>Bacteroidia</taxon>
        <taxon>Bacteroidales</taxon>
        <taxon>Muribaculaceae</taxon>
        <taxon>Muribaculum</taxon>
    </lineage>
</organism>
<dbReference type="AlphaFoldDB" id="A0A4P7VR67"/>
<keyword evidence="6" id="KW-0573">Peptidoglycan synthesis</keyword>
<evidence type="ECO:0000256" key="14">
    <source>
        <dbReference type="ARBA" id="ARBA00044770"/>
    </source>
</evidence>
<protein>
    <recommendedName>
        <fullName evidence="12">Probable peptidoglycan glycosyltransferase FtsW</fullName>
        <ecNumber evidence="14">2.4.99.28</ecNumber>
    </recommendedName>
    <alternativeName>
        <fullName evidence="13">Cell division protein FtsW</fullName>
    </alternativeName>
    <alternativeName>
        <fullName evidence="10">Cell wall polymerase</fullName>
    </alternativeName>
    <alternativeName>
        <fullName evidence="9">Peptidoglycan polymerase</fullName>
    </alternativeName>
</protein>
<evidence type="ECO:0000313" key="18">
    <source>
        <dbReference type="Proteomes" id="UP000297031"/>
    </source>
</evidence>
<keyword evidence="2" id="KW-0328">Glycosyltransferase</keyword>
<feature type="transmembrane region" description="Helical" evidence="16">
    <location>
        <begin position="120"/>
        <end position="142"/>
    </location>
</feature>
<evidence type="ECO:0000313" key="17">
    <source>
        <dbReference type="EMBL" id="QCD36824.1"/>
    </source>
</evidence>
<feature type="transmembrane region" description="Helical" evidence="16">
    <location>
        <begin position="348"/>
        <end position="371"/>
    </location>
</feature>
<dbReference type="GO" id="GO:0015648">
    <property type="term" value="F:lipid-linked peptidoglycan transporter activity"/>
    <property type="evidence" value="ECO:0007669"/>
    <property type="project" value="TreeGrafter"/>
</dbReference>
<dbReference type="Proteomes" id="UP000297031">
    <property type="component" value="Chromosome"/>
</dbReference>
<evidence type="ECO:0000256" key="6">
    <source>
        <dbReference type="ARBA" id="ARBA00022984"/>
    </source>
</evidence>
<sequence length="438" mass="47436">MEATESAPASGAHVAEAKPAITYKRHGDKSIWGIFITLCIISVIELYSASSREVAAAGVYGPIMRHCFLLGMGVCIVLLLERLHYKAFFACAWVIAFLSMGMMLYVTLFGEIVNGARRSFSLMGITIQPSEFIKLSAVLVIAQIMSKSQRPKAIGVRTQGVVLSAIMVLLFGGLLFKQGLTNTILLMSISMAMIAIGGTELKKMLCVGLVYAVIGGGVVFAKFMSEGDSKAKGDEIATTEQALTTDKRHGTWQARLDRFFSDVPKYEEEITAKNRQEMYSYMAQANGGVFGVFPGNSRETARLPLAFSDYIFSIIIEDLGFVGGVGLLILYLWLLARAGIIAKKCHRAFPVLLVMGMAVMIVLQALFHMAITTGTFPVSGQPLPLISKGGTSIIVTSIAIGAMLSVSRTAVQNGNRQEVKEELNALPEELRAENPVQL</sequence>
<evidence type="ECO:0000256" key="3">
    <source>
        <dbReference type="ARBA" id="ARBA00022679"/>
    </source>
</evidence>
<dbReference type="EMBL" id="CP039393">
    <property type="protein sequence ID" value="QCD36824.1"/>
    <property type="molecule type" value="Genomic_DNA"/>
</dbReference>
<keyword evidence="3" id="KW-0808">Transferase</keyword>
<dbReference type="GO" id="GO:0032153">
    <property type="term" value="C:cell division site"/>
    <property type="evidence" value="ECO:0007669"/>
    <property type="project" value="TreeGrafter"/>
</dbReference>
<evidence type="ECO:0000256" key="8">
    <source>
        <dbReference type="ARBA" id="ARBA00023136"/>
    </source>
</evidence>
<dbReference type="GO" id="GO:0051301">
    <property type="term" value="P:cell division"/>
    <property type="evidence" value="ECO:0007669"/>
    <property type="project" value="InterPro"/>
</dbReference>
<keyword evidence="18" id="KW-1185">Reference proteome</keyword>
<dbReference type="KEGG" id="mgod:E7746_13520"/>
<comment type="catalytic activity">
    <reaction evidence="15">
        <text>[GlcNAc-(1-&gt;4)-Mur2Ac(oyl-L-Ala-gamma-D-Glu-L-Lys-D-Ala-D-Ala)](n)-di-trans,octa-cis-undecaprenyl diphosphate + beta-D-GlcNAc-(1-&gt;4)-Mur2Ac(oyl-L-Ala-gamma-D-Glu-L-Lys-D-Ala-D-Ala)-di-trans,octa-cis-undecaprenyl diphosphate = [GlcNAc-(1-&gt;4)-Mur2Ac(oyl-L-Ala-gamma-D-Glu-L-Lys-D-Ala-D-Ala)](n+1)-di-trans,octa-cis-undecaprenyl diphosphate + di-trans,octa-cis-undecaprenyl diphosphate + H(+)</text>
        <dbReference type="Rhea" id="RHEA:23708"/>
        <dbReference type="Rhea" id="RHEA-COMP:9602"/>
        <dbReference type="Rhea" id="RHEA-COMP:9603"/>
        <dbReference type="ChEBI" id="CHEBI:15378"/>
        <dbReference type="ChEBI" id="CHEBI:58405"/>
        <dbReference type="ChEBI" id="CHEBI:60033"/>
        <dbReference type="ChEBI" id="CHEBI:78435"/>
        <dbReference type="EC" id="2.4.99.28"/>
    </reaction>
</comment>
<evidence type="ECO:0000256" key="16">
    <source>
        <dbReference type="SAM" id="Phobius"/>
    </source>
</evidence>
<dbReference type="RefSeq" id="WP_136411147.1">
    <property type="nucleotide sequence ID" value="NZ_CP039393.1"/>
</dbReference>